<dbReference type="EMBL" id="JAPKNK010000003">
    <property type="protein sequence ID" value="MCX5569572.1"/>
    <property type="molecule type" value="Genomic_DNA"/>
</dbReference>
<organism evidence="1 2">
    <name type="scientific">Kaistia nematophila</name>
    <dbReference type="NCBI Taxonomy" id="2994654"/>
    <lineage>
        <taxon>Bacteria</taxon>
        <taxon>Pseudomonadati</taxon>
        <taxon>Pseudomonadota</taxon>
        <taxon>Alphaproteobacteria</taxon>
        <taxon>Hyphomicrobiales</taxon>
        <taxon>Kaistiaceae</taxon>
        <taxon>Kaistia</taxon>
    </lineage>
</organism>
<keyword evidence="2" id="KW-1185">Reference proteome</keyword>
<evidence type="ECO:0000313" key="1">
    <source>
        <dbReference type="EMBL" id="MCX5569572.1"/>
    </source>
</evidence>
<comment type="caution">
    <text evidence="1">The sequence shown here is derived from an EMBL/GenBank/DDBJ whole genome shotgun (WGS) entry which is preliminary data.</text>
</comment>
<protein>
    <submittedName>
        <fullName evidence="1">Uncharacterized protein</fullName>
    </submittedName>
</protein>
<dbReference type="AlphaFoldDB" id="A0A9X3E2R7"/>
<evidence type="ECO:0000313" key="2">
    <source>
        <dbReference type="Proteomes" id="UP001144805"/>
    </source>
</evidence>
<sequence length="100" mass="11601">MTETASEIILRPYQIAFPDFPVEDCPDIPEGWIDVSDDSWMCPSWRVGRMTICVDFADPERREIPEGARFFVIEEGPNEVVELFASDNWREVRSFVACRL</sequence>
<accession>A0A9X3E2R7</accession>
<proteinExistence type="predicted"/>
<dbReference type="Proteomes" id="UP001144805">
    <property type="component" value="Unassembled WGS sequence"/>
</dbReference>
<reference evidence="1" key="1">
    <citation type="submission" date="2022-11" db="EMBL/GenBank/DDBJ databases">
        <title>Biodiversity and phylogenetic relationships of bacteria.</title>
        <authorList>
            <person name="Machado R.A.R."/>
            <person name="Bhat A."/>
            <person name="Loulou A."/>
            <person name="Kallel S."/>
        </authorList>
    </citation>
    <scope>NUCLEOTIDE SEQUENCE</scope>
    <source>
        <strain evidence="1">K-TC2</strain>
    </source>
</reference>
<gene>
    <name evidence="1" type="ORF">OSH07_10250</name>
</gene>
<dbReference type="RefSeq" id="WP_266338533.1">
    <property type="nucleotide sequence ID" value="NZ_JAPKNK010000003.1"/>
</dbReference>
<name>A0A9X3E2R7_9HYPH</name>